<keyword evidence="5" id="KW-0694">RNA-binding</keyword>
<dbReference type="PANTHER" id="PTHR12537:SF128">
    <property type="entry name" value="PUMILIO HOMOLOG 1-RELATED"/>
    <property type="match status" value="1"/>
</dbReference>
<dbReference type="InterPro" id="IPR033133">
    <property type="entry name" value="PUM-HD"/>
</dbReference>
<evidence type="ECO:0000256" key="1">
    <source>
        <dbReference type="ARBA" id="ARBA00004496"/>
    </source>
</evidence>
<dbReference type="PROSITE" id="PS50303">
    <property type="entry name" value="PUM_HD"/>
    <property type="match status" value="1"/>
</dbReference>
<dbReference type="eggNOG" id="KOG1488">
    <property type="taxonomic scope" value="Eukaryota"/>
</dbReference>
<dbReference type="InterPro" id="IPR016024">
    <property type="entry name" value="ARM-type_fold"/>
</dbReference>
<evidence type="ECO:0000256" key="5">
    <source>
        <dbReference type="ARBA" id="ARBA00022884"/>
    </source>
</evidence>
<dbReference type="PANTHER" id="PTHR12537">
    <property type="entry name" value="RNA BINDING PROTEIN PUMILIO-RELATED"/>
    <property type="match status" value="1"/>
</dbReference>
<evidence type="ECO:0000313" key="11">
    <source>
        <dbReference type="Proteomes" id="UP000030645"/>
    </source>
</evidence>
<dbReference type="GO" id="GO:0006417">
    <property type="term" value="P:regulation of translation"/>
    <property type="evidence" value="ECO:0007669"/>
    <property type="project" value="UniProtKB-KW"/>
</dbReference>
<feature type="repeat" description="Pumilio" evidence="7">
    <location>
        <begin position="944"/>
        <end position="979"/>
    </location>
</feature>
<comment type="function">
    <text evidence="6">Sequence-specific RNA-binding protein that regulates translation and mRNA stability by binding the 3'-UTR of target mRNAs. Binds the APUM-binding elements (APBEs) in the 3'-UTR mRNA sequence of CLV1, PNH, WUS and FAS2.</text>
</comment>
<dbReference type="InterPro" id="IPR012940">
    <property type="entry name" value="NABP"/>
</dbReference>
<accession>W9S4Z2</accession>
<feature type="compositionally biased region" description="Polar residues" evidence="8">
    <location>
        <begin position="419"/>
        <end position="444"/>
    </location>
</feature>
<evidence type="ECO:0000313" key="10">
    <source>
        <dbReference type="EMBL" id="EXC10703.1"/>
    </source>
</evidence>
<dbReference type="EMBL" id="KE345646">
    <property type="protein sequence ID" value="EXC10703.1"/>
    <property type="molecule type" value="Genomic_DNA"/>
</dbReference>
<feature type="region of interest" description="Disordered" evidence="8">
    <location>
        <begin position="419"/>
        <end position="478"/>
    </location>
</feature>
<feature type="repeat" description="Pumilio" evidence="7">
    <location>
        <begin position="799"/>
        <end position="834"/>
    </location>
</feature>
<dbReference type="PROSITE" id="PS50302">
    <property type="entry name" value="PUM"/>
    <property type="match status" value="8"/>
</dbReference>
<dbReference type="CDD" id="cd07920">
    <property type="entry name" value="Pumilio"/>
    <property type="match status" value="1"/>
</dbReference>
<feature type="repeat" description="Pumilio" evidence="7">
    <location>
        <begin position="835"/>
        <end position="870"/>
    </location>
</feature>
<proteinExistence type="predicted"/>
<evidence type="ECO:0000256" key="7">
    <source>
        <dbReference type="PROSITE-ProRule" id="PRU00317"/>
    </source>
</evidence>
<protein>
    <submittedName>
        <fullName evidence="10">Pumilio-2-like protein</fullName>
    </submittedName>
</protein>
<dbReference type="InterPro" id="IPR011989">
    <property type="entry name" value="ARM-like"/>
</dbReference>
<keyword evidence="2" id="KW-0963">Cytoplasm</keyword>
<feature type="repeat" description="Pumilio" evidence="7">
    <location>
        <begin position="980"/>
        <end position="1021"/>
    </location>
</feature>
<keyword evidence="4" id="KW-0810">Translation regulation</keyword>
<dbReference type="GO" id="GO:0003729">
    <property type="term" value="F:mRNA binding"/>
    <property type="evidence" value="ECO:0007669"/>
    <property type="project" value="UniProtKB-ARBA"/>
</dbReference>
<dbReference type="FunFam" id="1.25.10.10:FF:000004">
    <property type="entry name" value="Pumilio homolog 1 isoform 2"/>
    <property type="match status" value="1"/>
</dbReference>
<feature type="repeat" description="Pumilio" evidence="7">
    <location>
        <begin position="871"/>
        <end position="907"/>
    </location>
</feature>
<evidence type="ECO:0000256" key="3">
    <source>
        <dbReference type="ARBA" id="ARBA00022737"/>
    </source>
</evidence>
<feature type="compositionally biased region" description="Polar residues" evidence="8">
    <location>
        <begin position="454"/>
        <end position="469"/>
    </location>
</feature>
<evidence type="ECO:0000256" key="4">
    <source>
        <dbReference type="ARBA" id="ARBA00022845"/>
    </source>
</evidence>
<keyword evidence="11" id="KW-1185">Reference proteome</keyword>
<evidence type="ECO:0000256" key="2">
    <source>
        <dbReference type="ARBA" id="ARBA00022490"/>
    </source>
</evidence>
<dbReference type="AlphaFoldDB" id="W9S4Z2"/>
<feature type="repeat" description="Pumilio" evidence="7">
    <location>
        <begin position="763"/>
        <end position="798"/>
    </location>
</feature>
<dbReference type="Proteomes" id="UP000030645">
    <property type="component" value="Unassembled WGS sequence"/>
</dbReference>
<feature type="region of interest" description="Disordered" evidence="8">
    <location>
        <begin position="136"/>
        <end position="181"/>
    </location>
</feature>
<dbReference type="KEGG" id="mnt:21407991"/>
<dbReference type="InterPro" id="IPR033712">
    <property type="entry name" value="Pumilio_RNA-bd"/>
</dbReference>
<evidence type="ECO:0000256" key="8">
    <source>
        <dbReference type="SAM" id="MobiDB-lite"/>
    </source>
</evidence>
<dbReference type="SUPFAM" id="SSF48371">
    <property type="entry name" value="ARM repeat"/>
    <property type="match status" value="1"/>
</dbReference>
<organism evidence="10 11">
    <name type="scientific">Morus notabilis</name>
    <dbReference type="NCBI Taxonomy" id="981085"/>
    <lineage>
        <taxon>Eukaryota</taxon>
        <taxon>Viridiplantae</taxon>
        <taxon>Streptophyta</taxon>
        <taxon>Embryophyta</taxon>
        <taxon>Tracheophyta</taxon>
        <taxon>Spermatophyta</taxon>
        <taxon>Magnoliopsida</taxon>
        <taxon>eudicotyledons</taxon>
        <taxon>Gunneridae</taxon>
        <taxon>Pentapetalae</taxon>
        <taxon>rosids</taxon>
        <taxon>fabids</taxon>
        <taxon>Rosales</taxon>
        <taxon>Moraceae</taxon>
        <taxon>Moreae</taxon>
        <taxon>Morus</taxon>
    </lineage>
</organism>
<dbReference type="STRING" id="981085.W9S4Z2"/>
<sequence>MLSELGRRPMLGGNEGSFGDEFEKEIGLLLREQRRQDVDDRERELNMCRSGSAPPTVEGSLSAVGGLFGGGGAGAASFAEFAGAQNNGNGFASEEELRSDPAYLSYYYSNVNLNPRLPPPLLSKEDWRFAQRLKGGGSSGVGGIGDRRKGSRAAEDGGGGGRSLFSMPPGFNSRKQESEFESEKVRGSAEWGGDGLIGLAGLGLGNKQKSLAEIIQDDLGRATPVSGLPSRPASRNAFDENVDTVSSVDADLVHLHHDLRNSDTLQSGANGIKGSSVVQSMGAPSSYTYAAALGASLSRSTTPDPQLVARAPSPCITPIGGGRVSASEKRSVISPNPNSFNGVSSGINESADLVAALSGMNLSTNGVIDDENHLSSHMRQDVDNHQSYLFGLQGGENHKQRHAYLKKSESGQMHIQSNLQSAKGSFSDLGKSNGSGADMSNSSVRPVEIHKSAVPSSNSYMKGSPTSTLNGGGLHAQYQQFDGSNPSFSNYGLSGYSVNPALASMMAGQIGTGNVSPFFDGVAAASGVPSPAMDSRVLGGGLASGQSESHNLGRIGSQMAGGGLQTPFMDPMYLQYLRSSEYAAAQLAALNDPSADRSYLGNSYMNLLELQKAYLALLSPQKSQYVGGKSGGSNHHGYYGNPAFGVGISYPGSPMASPVIPNSPVGPGSPLRHSELNLRFPSGMRSLAGGVMGAWHLDGGCNMDEGFASSLLEEFKSNKTKSFELSEIAGHVVEFSADQYGSRFIQQKLETATTEEKNMVYQEIMPQALALMTDVFGNYVIQKFFEHGLASQRRELANKLFGHVLTLSLQMYGCRVIQKAIEVVDLDQKIKMVEELDGNIMRCVRDQNGNHVIQKCIECVPEDAIHFIVSTFFDQVVTLSTHPYGCRVIQRVLEHCKDPKTQSKVMDEILGAVSMLAQDQYGNYVVQHVLEHGKPHERSSIIKELAGKIVLMSQQKFASNVVEKCLTFGGPSERELLVNEMLGTTDENEPLQAMMKDQFANYVVQKVLETCDDQQRELILSRIKVHLNALKKYTYGKHIVARVEKLVAAGERRIAAQTPHPA</sequence>
<name>W9S4Z2_9ROSA</name>
<dbReference type="OrthoDB" id="668540at2759"/>
<evidence type="ECO:0000256" key="6">
    <source>
        <dbReference type="ARBA" id="ARBA00055193"/>
    </source>
</evidence>
<dbReference type="InterPro" id="IPR001313">
    <property type="entry name" value="Pumilio_RNA-bd_rpt"/>
</dbReference>
<reference evidence="11" key="1">
    <citation type="submission" date="2013-01" db="EMBL/GenBank/DDBJ databases">
        <title>Draft Genome Sequence of a Mulberry Tree, Morus notabilis C.K. Schneid.</title>
        <authorList>
            <person name="He N."/>
            <person name="Zhao S."/>
        </authorList>
    </citation>
    <scope>NUCLEOTIDE SEQUENCE</scope>
</reference>
<feature type="compositionally biased region" description="Basic and acidic residues" evidence="8">
    <location>
        <begin position="145"/>
        <end position="155"/>
    </location>
</feature>
<gene>
    <name evidence="10" type="ORF">L484_025287</name>
</gene>
<dbReference type="Pfam" id="PF07990">
    <property type="entry name" value="NABP"/>
    <property type="match status" value="1"/>
</dbReference>
<dbReference type="Pfam" id="PF00806">
    <property type="entry name" value="PUF"/>
    <property type="match status" value="8"/>
</dbReference>
<feature type="repeat" description="Pumilio" evidence="7">
    <location>
        <begin position="908"/>
        <end position="943"/>
    </location>
</feature>
<evidence type="ECO:0000259" key="9">
    <source>
        <dbReference type="PROSITE" id="PS50303"/>
    </source>
</evidence>
<dbReference type="SMART" id="SM00025">
    <property type="entry name" value="Pumilio"/>
    <property type="match status" value="8"/>
</dbReference>
<comment type="subcellular location">
    <subcellularLocation>
        <location evidence="1">Cytoplasm</location>
    </subcellularLocation>
</comment>
<feature type="domain" description="PUM-HD" evidence="9">
    <location>
        <begin position="707"/>
        <end position="1047"/>
    </location>
</feature>
<dbReference type="Gene3D" id="1.25.10.10">
    <property type="entry name" value="Leucine-rich Repeat Variant"/>
    <property type="match status" value="1"/>
</dbReference>
<dbReference type="GO" id="GO:0005737">
    <property type="term" value="C:cytoplasm"/>
    <property type="evidence" value="ECO:0007669"/>
    <property type="project" value="UniProtKB-SubCell"/>
</dbReference>
<keyword evidence="3" id="KW-0677">Repeat</keyword>
<feature type="repeat" description="Pumilio" evidence="7">
    <location>
        <begin position="727"/>
        <end position="762"/>
    </location>
</feature>